<protein>
    <submittedName>
        <fullName evidence="4">Shikimate dehydrogenase substrate binding domain protein</fullName>
    </submittedName>
</protein>
<reference evidence="4 5" key="1">
    <citation type="submission" date="2016-10" db="EMBL/GenBank/DDBJ databases">
        <title>Genome sequencing of Aspergillus oryzae BCC7051.</title>
        <authorList>
            <person name="Thammarongtham C."/>
            <person name="Vorapreeda T."/>
            <person name="Nookaew I."/>
            <person name="Srisuk T."/>
            <person name="Land M."/>
            <person name="Jeennor S."/>
            <person name="Laoteng K."/>
        </authorList>
    </citation>
    <scope>NUCLEOTIDE SEQUENCE [LARGE SCALE GENOMIC DNA]</scope>
    <source>
        <strain evidence="4 5">BCC7051</strain>
    </source>
</reference>
<evidence type="ECO:0000259" key="3">
    <source>
        <dbReference type="Pfam" id="PF18317"/>
    </source>
</evidence>
<dbReference type="SUPFAM" id="SSF51735">
    <property type="entry name" value="NAD(P)-binding Rossmann-fold domains"/>
    <property type="match status" value="1"/>
</dbReference>
<evidence type="ECO:0000259" key="2">
    <source>
        <dbReference type="Pfam" id="PF08501"/>
    </source>
</evidence>
<accession>A0A1S9DGP6</accession>
<feature type="domain" description="SDH C-terminal" evidence="3">
    <location>
        <begin position="342"/>
        <end position="372"/>
    </location>
</feature>
<dbReference type="Proteomes" id="UP000190312">
    <property type="component" value="Unassembled WGS sequence"/>
</dbReference>
<dbReference type="Gene3D" id="3.40.50.10860">
    <property type="entry name" value="Leucine Dehydrogenase, chain A, domain 1"/>
    <property type="match status" value="1"/>
</dbReference>
<feature type="domain" description="Quinate/shikimate 5-dehydrogenase/glutamyl-tRNA reductase" evidence="1">
    <location>
        <begin position="227"/>
        <end position="291"/>
    </location>
</feature>
<comment type="caution">
    <text evidence="4">The sequence shown here is derived from an EMBL/GenBank/DDBJ whole genome shotgun (WGS) entry which is preliminary data.</text>
</comment>
<dbReference type="GO" id="GO:0009423">
    <property type="term" value="P:chorismate biosynthetic process"/>
    <property type="evidence" value="ECO:0007669"/>
    <property type="project" value="UniProtKB-UniPathway"/>
</dbReference>
<name>A0A1S9DGP6_ASPOZ</name>
<dbReference type="EMBL" id="MKZY01000006">
    <property type="protein sequence ID" value="OOO08229.1"/>
    <property type="molecule type" value="Genomic_DNA"/>
</dbReference>
<evidence type="ECO:0000313" key="5">
    <source>
        <dbReference type="Proteomes" id="UP000190312"/>
    </source>
</evidence>
<dbReference type="Pfam" id="PF18317">
    <property type="entry name" value="SDH_C"/>
    <property type="match status" value="1"/>
</dbReference>
<dbReference type="Pfam" id="PF08501">
    <property type="entry name" value="Shikimate_dh_N"/>
    <property type="match status" value="1"/>
</dbReference>
<dbReference type="InterPro" id="IPR006151">
    <property type="entry name" value="Shikm_DH/Glu-tRNA_Rdtase"/>
</dbReference>
<dbReference type="eggNOG" id="KOG0692">
    <property type="taxonomic scope" value="Eukaryota"/>
</dbReference>
<dbReference type="SUPFAM" id="SSF53223">
    <property type="entry name" value="Aminoacid dehydrogenase-like, N-terminal domain"/>
    <property type="match status" value="1"/>
</dbReference>
<dbReference type="AlphaFoldDB" id="A0A1S9DGP6"/>
<dbReference type="InterPro" id="IPR022893">
    <property type="entry name" value="Shikimate_DH_fam"/>
</dbReference>
<gene>
    <name evidence="4" type="ORF">OAory_01047290</name>
</gene>
<dbReference type="InterPro" id="IPR036291">
    <property type="entry name" value="NAD(P)-bd_dom_sf"/>
</dbReference>
<dbReference type="CDD" id="cd01065">
    <property type="entry name" value="NAD_bind_Shikimate_DH"/>
    <property type="match status" value="1"/>
</dbReference>
<dbReference type="VEuPathDB" id="FungiDB:AO090103000426"/>
<dbReference type="PANTHER" id="PTHR21089">
    <property type="entry name" value="SHIKIMATE DEHYDROGENASE"/>
    <property type="match status" value="1"/>
</dbReference>
<dbReference type="PANTHER" id="PTHR21089:SF26">
    <property type="entry name" value="AROM POLYPEPTIDE, PUTATIVE-RELATED"/>
    <property type="match status" value="1"/>
</dbReference>
<dbReference type="InterPro" id="IPR046346">
    <property type="entry name" value="Aminoacid_DH-like_N_sf"/>
</dbReference>
<dbReference type="OrthoDB" id="204377at2759"/>
<dbReference type="Gene3D" id="3.40.50.720">
    <property type="entry name" value="NAD(P)-binding Rossmann-like Domain"/>
    <property type="match status" value="1"/>
</dbReference>
<dbReference type="InterPro" id="IPR013708">
    <property type="entry name" value="Shikimate_DH-bd_N"/>
</dbReference>
<dbReference type="InterPro" id="IPR041121">
    <property type="entry name" value="SDH_C"/>
</dbReference>
<dbReference type="GO" id="GO:0019632">
    <property type="term" value="P:shikimate metabolic process"/>
    <property type="evidence" value="ECO:0007669"/>
    <property type="project" value="TreeGrafter"/>
</dbReference>
<evidence type="ECO:0000259" key="1">
    <source>
        <dbReference type="Pfam" id="PF01488"/>
    </source>
</evidence>
<evidence type="ECO:0000313" key="4">
    <source>
        <dbReference type="EMBL" id="OOO08229.1"/>
    </source>
</evidence>
<sequence>MSTTRYKDPIPDGVCVFTTLDEAAQIQKANPHAIFYPENNGHYAKDPDGTVVAVASDEMCEEIDRRNAELEAKIAAGEKLTDEYASNIKYRQTKMTLPTPQHYHIFGQGISQSLSPTIHNAAFAHYGLPHRYDIQECNSLQDVKSLIDDPTFGGSSVTMPHKLSAGVFCAHVSDSATRLGAINTLIARSIESGDGTLTREIHGDNTDWSGLYSLIKEYASGERKQVGLVIGAGGAARAGVYAMAQAGIERIYVRNRTLAKAEQIARDFEDLCRVIPVQFPSALPEAPDVIIGTVPEEAMPQEAFKGLFGNEKGLCIEMAYKPRVTNLLAVARENPGWTTADGVEVLLRQGFEQFRLWTGLDAPEAVMRKAIEAATEGKVGGTSSL</sequence>
<proteinExistence type="predicted"/>
<dbReference type="GO" id="GO:0004764">
    <property type="term" value="F:shikimate 3-dehydrogenase (NADP+) activity"/>
    <property type="evidence" value="ECO:0007669"/>
    <property type="project" value="InterPro"/>
</dbReference>
<dbReference type="Pfam" id="PF01488">
    <property type="entry name" value="Shikimate_DH"/>
    <property type="match status" value="1"/>
</dbReference>
<dbReference type="UniPathway" id="UPA00053">
    <property type="reaction ID" value="UER00087"/>
</dbReference>
<organism evidence="4 5">
    <name type="scientific">Aspergillus oryzae</name>
    <name type="common">Yellow koji mold</name>
    <dbReference type="NCBI Taxonomy" id="5062"/>
    <lineage>
        <taxon>Eukaryota</taxon>
        <taxon>Fungi</taxon>
        <taxon>Dikarya</taxon>
        <taxon>Ascomycota</taxon>
        <taxon>Pezizomycotina</taxon>
        <taxon>Eurotiomycetes</taxon>
        <taxon>Eurotiomycetidae</taxon>
        <taxon>Eurotiales</taxon>
        <taxon>Aspergillaceae</taxon>
        <taxon>Aspergillus</taxon>
        <taxon>Aspergillus subgen. Circumdati</taxon>
    </lineage>
</organism>
<feature type="domain" description="Shikimate dehydrogenase substrate binding N-terminal" evidence="2">
    <location>
        <begin position="105"/>
        <end position="185"/>
    </location>
</feature>